<comment type="similarity">
    <text evidence="2">Belongs to the EspG family.</text>
</comment>
<accession>A0ABV3VFN9</accession>
<dbReference type="RefSeq" id="WP_368573459.1">
    <property type="nucleotide sequence ID" value="NZ_JBDLOU010000040.1"/>
</dbReference>
<reference evidence="5 6" key="1">
    <citation type="submission" date="2024-04" db="EMBL/GenBank/DDBJ databases">
        <title>Genomic Markers of Mycobacteria.</title>
        <authorList>
            <person name="Soliman M.S."/>
            <person name="Elkholy A."/>
            <person name="Soliman N.S."/>
            <person name="Abbas A."/>
            <person name="Khayrat S."/>
            <person name="Shawky S."/>
        </authorList>
    </citation>
    <scope>NUCLEOTIDE SEQUENCE [LARGE SCALE GENOMIC DNA]</scope>
    <source>
        <strain evidence="5 6">Egy-CU-AM5</strain>
    </source>
</reference>
<evidence type="ECO:0000256" key="1">
    <source>
        <dbReference type="ARBA" id="ARBA00004496"/>
    </source>
</evidence>
<dbReference type="EMBL" id="JBDLOU010000040">
    <property type="protein sequence ID" value="MEX3740226.1"/>
    <property type="molecule type" value="Genomic_DNA"/>
</dbReference>
<dbReference type="InterPro" id="IPR025734">
    <property type="entry name" value="EspG"/>
</dbReference>
<dbReference type="Proteomes" id="UP001558474">
    <property type="component" value="Unassembled WGS sequence"/>
</dbReference>
<keyword evidence="6" id="KW-1185">Reference proteome</keyword>
<name>A0ABV3VFN9_9MYCO</name>
<protein>
    <submittedName>
        <fullName evidence="5">ESX secretion-associated protein EspG</fullName>
    </submittedName>
</protein>
<evidence type="ECO:0000313" key="6">
    <source>
        <dbReference type="Proteomes" id="UP001558474"/>
    </source>
</evidence>
<evidence type="ECO:0000313" key="5">
    <source>
        <dbReference type="EMBL" id="MEX3740226.1"/>
    </source>
</evidence>
<evidence type="ECO:0000256" key="2">
    <source>
        <dbReference type="ARBA" id="ARBA00006411"/>
    </source>
</evidence>
<sequence>MSALLALQQVADLAFLPAHLRIRPQLTRISEHRVQISDEEREVLTASGCLDGDQLDGDVLTMLRALAAPDAEINVTLGARGRDDTYYCLARSHELVVAAARCGDDVIMDAYVGLNEAQIIELLTQMITEYCFGSEEGQGARVDRTRFQLGPVYETMCSEHPSEWVDALQAQGVSRALGSVLLRSETEMLARAEVAAYLNHEGGRSDPDTIVRLTTMADGAIMTSFVSDNNATRWLMVEPYEPKGLERFIRSAVRSVPQSAWFTHCRTD</sequence>
<gene>
    <name evidence="5" type="ORF">ABFW12_18560</name>
</gene>
<evidence type="ECO:0000256" key="3">
    <source>
        <dbReference type="ARBA" id="ARBA00022490"/>
    </source>
</evidence>
<comment type="subcellular location">
    <subcellularLocation>
        <location evidence="1">Cytoplasm</location>
    </subcellularLocation>
</comment>
<dbReference type="Pfam" id="PF14011">
    <property type="entry name" value="ESX-1_EspG"/>
    <property type="match status" value="1"/>
</dbReference>
<proteinExistence type="inferred from homology"/>
<comment type="caution">
    <text evidence="5">The sequence shown here is derived from an EMBL/GenBank/DDBJ whole genome shotgun (WGS) entry which is preliminary data.</text>
</comment>
<keyword evidence="3" id="KW-0963">Cytoplasm</keyword>
<keyword evidence="4" id="KW-0143">Chaperone</keyword>
<organism evidence="5 6">
    <name type="scientific">Mycolicibacterium porcinum</name>
    <dbReference type="NCBI Taxonomy" id="39693"/>
    <lineage>
        <taxon>Bacteria</taxon>
        <taxon>Bacillati</taxon>
        <taxon>Actinomycetota</taxon>
        <taxon>Actinomycetes</taxon>
        <taxon>Mycobacteriales</taxon>
        <taxon>Mycobacteriaceae</taxon>
        <taxon>Mycolicibacterium</taxon>
    </lineage>
</organism>
<evidence type="ECO:0000256" key="4">
    <source>
        <dbReference type="ARBA" id="ARBA00023186"/>
    </source>
</evidence>